<evidence type="ECO:0000313" key="1">
    <source>
        <dbReference type="EMBL" id="MBD2766823.1"/>
    </source>
</evidence>
<protein>
    <submittedName>
        <fullName evidence="1">Uncharacterized protein</fullName>
    </submittedName>
</protein>
<reference evidence="1" key="1">
    <citation type="submission" date="2020-09" db="EMBL/GenBank/DDBJ databases">
        <authorList>
            <person name="Kim M.K."/>
        </authorList>
    </citation>
    <scope>NUCLEOTIDE SEQUENCE</scope>
    <source>
        <strain evidence="1">BT664</strain>
    </source>
</reference>
<organism evidence="1 2">
    <name type="scientific">Hymenobacter montanus</name>
    <dbReference type="NCBI Taxonomy" id="2771359"/>
    <lineage>
        <taxon>Bacteria</taxon>
        <taxon>Pseudomonadati</taxon>
        <taxon>Bacteroidota</taxon>
        <taxon>Cytophagia</taxon>
        <taxon>Cytophagales</taxon>
        <taxon>Hymenobacteraceae</taxon>
        <taxon>Hymenobacter</taxon>
    </lineage>
</organism>
<sequence length="232" mass="26862">MWTRVLNLIHVDLTISLADQMKAQRLERIYQLLKYAESIQSEPAETAPMLLHTVEQFLQEEQIILGLGNKLKTDAEISVDEWLLLSYLIMLREVLESGWEQFYRIIFSVYPELGQCVEKVRFFLKKLPFSEGLQKLANGWAEPGIDNKYDLAALIYIRSCTLIDIYWQRSVYEKVSNFLDLDKSFLLVFLAAACLKIDGIASKTDISTWSDSQYACMFMMDTFHFLPGTSWG</sequence>
<gene>
    <name evidence="1" type="ORF">IC235_02825</name>
</gene>
<dbReference type="AlphaFoldDB" id="A0A927GHW0"/>
<dbReference type="RefSeq" id="WP_191003644.1">
    <property type="nucleotide sequence ID" value="NZ_JACXAD010000002.1"/>
</dbReference>
<name>A0A927GHW0_9BACT</name>
<dbReference type="EMBL" id="JACXAD010000002">
    <property type="protein sequence ID" value="MBD2766823.1"/>
    <property type="molecule type" value="Genomic_DNA"/>
</dbReference>
<keyword evidence="2" id="KW-1185">Reference proteome</keyword>
<dbReference type="Proteomes" id="UP000612233">
    <property type="component" value="Unassembled WGS sequence"/>
</dbReference>
<evidence type="ECO:0000313" key="2">
    <source>
        <dbReference type="Proteomes" id="UP000612233"/>
    </source>
</evidence>
<proteinExistence type="predicted"/>
<accession>A0A927GHW0</accession>
<comment type="caution">
    <text evidence="1">The sequence shown here is derived from an EMBL/GenBank/DDBJ whole genome shotgun (WGS) entry which is preliminary data.</text>
</comment>